<dbReference type="Proteomes" id="UP000076532">
    <property type="component" value="Unassembled WGS sequence"/>
</dbReference>
<keyword evidence="3" id="KW-1185">Reference proteome</keyword>
<feature type="region of interest" description="Disordered" evidence="1">
    <location>
        <begin position="1"/>
        <end position="57"/>
    </location>
</feature>
<reference evidence="2 3" key="1">
    <citation type="journal article" date="2016" name="Mol. Biol. Evol.">
        <title>Comparative Genomics of Early-Diverging Mushroom-Forming Fungi Provides Insights into the Origins of Lignocellulose Decay Capabilities.</title>
        <authorList>
            <person name="Nagy L.G."/>
            <person name="Riley R."/>
            <person name="Tritt A."/>
            <person name="Adam C."/>
            <person name="Daum C."/>
            <person name="Floudas D."/>
            <person name="Sun H."/>
            <person name="Yadav J.S."/>
            <person name="Pangilinan J."/>
            <person name="Larsson K.H."/>
            <person name="Matsuura K."/>
            <person name="Barry K."/>
            <person name="Labutti K."/>
            <person name="Kuo R."/>
            <person name="Ohm R.A."/>
            <person name="Bhattacharya S.S."/>
            <person name="Shirouzu T."/>
            <person name="Yoshinaga Y."/>
            <person name="Martin F.M."/>
            <person name="Grigoriev I.V."/>
            <person name="Hibbett D.S."/>
        </authorList>
    </citation>
    <scope>NUCLEOTIDE SEQUENCE [LARGE SCALE GENOMIC DNA]</scope>
    <source>
        <strain evidence="2 3">CBS 109695</strain>
    </source>
</reference>
<name>A0A167VJB4_9AGAM</name>
<dbReference type="AlphaFoldDB" id="A0A167VJB4"/>
<gene>
    <name evidence="2" type="ORF">FIBSPDRAFT_877901</name>
</gene>
<proteinExistence type="predicted"/>
<sequence length="57" mass="5849">MAPKKPKIIKNHQKSPKPPNLASLARHEQSCVDSAAPGTSCTAVGAPANAASKLSQN</sequence>
<evidence type="ECO:0000313" key="2">
    <source>
        <dbReference type="EMBL" id="KZP05075.1"/>
    </source>
</evidence>
<evidence type="ECO:0000256" key="1">
    <source>
        <dbReference type="SAM" id="MobiDB-lite"/>
    </source>
</evidence>
<dbReference type="EMBL" id="KV417864">
    <property type="protein sequence ID" value="KZP05075.1"/>
    <property type="molecule type" value="Genomic_DNA"/>
</dbReference>
<feature type="compositionally biased region" description="Basic residues" evidence="1">
    <location>
        <begin position="1"/>
        <end position="15"/>
    </location>
</feature>
<evidence type="ECO:0000313" key="3">
    <source>
        <dbReference type="Proteomes" id="UP000076532"/>
    </source>
</evidence>
<organism evidence="2 3">
    <name type="scientific">Athelia psychrophila</name>
    <dbReference type="NCBI Taxonomy" id="1759441"/>
    <lineage>
        <taxon>Eukaryota</taxon>
        <taxon>Fungi</taxon>
        <taxon>Dikarya</taxon>
        <taxon>Basidiomycota</taxon>
        <taxon>Agaricomycotina</taxon>
        <taxon>Agaricomycetes</taxon>
        <taxon>Agaricomycetidae</taxon>
        <taxon>Atheliales</taxon>
        <taxon>Atheliaceae</taxon>
        <taxon>Athelia</taxon>
    </lineage>
</organism>
<accession>A0A167VJB4</accession>
<protein>
    <submittedName>
        <fullName evidence="2">Uncharacterized protein</fullName>
    </submittedName>
</protein>